<sequence>MILEYKDILRGYANSIFYTVVGTVLNIVMTICAAYPLSRKDFVPQKFFTIIFVFTMYFSGGLVPLFLQVRALGLYNTPLAMIIPGAVSMYNVLILRSFFMTGIPKSLEEAAELDGANTFQMLTKIIIPLAKPTIAVLVLFYAVGHWNDYFSALIYLKDKSLMPLQTVLRDILIMGKIDMTSGSVDMAAVTAKLKVAQTLRYSVIVVSTVPLMLVYPFIQKHFVKGIMLGAVKG</sequence>
<dbReference type="PANTHER" id="PTHR43744">
    <property type="entry name" value="ABC TRANSPORTER PERMEASE PROTEIN MG189-RELATED-RELATED"/>
    <property type="match status" value="1"/>
</dbReference>
<keyword evidence="3" id="KW-1003">Cell membrane</keyword>
<reference evidence="9 10" key="1">
    <citation type="submission" date="2019-03" db="EMBL/GenBank/DDBJ databases">
        <title>Genomic Encyclopedia of Type Strains, Phase IV (KMG-IV): sequencing the most valuable type-strain genomes for metagenomic binning, comparative biology and taxonomic classification.</title>
        <authorList>
            <person name="Goeker M."/>
        </authorList>
    </citation>
    <scope>NUCLEOTIDE SEQUENCE [LARGE SCALE GENOMIC DNA]</scope>
    <source>
        <strain evidence="9 10">DSM 29489</strain>
    </source>
</reference>
<feature type="transmembrane region" description="Helical" evidence="7">
    <location>
        <begin position="15"/>
        <end position="35"/>
    </location>
</feature>
<comment type="subcellular location">
    <subcellularLocation>
        <location evidence="1 7">Cell membrane</location>
        <topology evidence="1 7">Multi-pass membrane protein</topology>
    </subcellularLocation>
</comment>
<dbReference type="InterPro" id="IPR035906">
    <property type="entry name" value="MetI-like_sf"/>
</dbReference>
<evidence type="ECO:0000256" key="4">
    <source>
        <dbReference type="ARBA" id="ARBA00022692"/>
    </source>
</evidence>
<dbReference type="Pfam" id="PF00528">
    <property type="entry name" value="BPD_transp_1"/>
    <property type="match status" value="1"/>
</dbReference>
<feature type="transmembrane region" description="Helical" evidence="7">
    <location>
        <begin position="79"/>
        <end position="99"/>
    </location>
</feature>
<feature type="transmembrane region" description="Helical" evidence="7">
    <location>
        <begin position="47"/>
        <end position="67"/>
    </location>
</feature>
<evidence type="ECO:0000259" key="8">
    <source>
        <dbReference type="PROSITE" id="PS50928"/>
    </source>
</evidence>
<keyword evidence="4 7" id="KW-0812">Transmembrane</keyword>
<evidence type="ECO:0000256" key="3">
    <source>
        <dbReference type="ARBA" id="ARBA00022475"/>
    </source>
</evidence>
<evidence type="ECO:0000256" key="2">
    <source>
        <dbReference type="ARBA" id="ARBA00022448"/>
    </source>
</evidence>
<evidence type="ECO:0000256" key="6">
    <source>
        <dbReference type="ARBA" id="ARBA00023136"/>
    </source>
</evidence>
<keyword evidence="10" id="KW-1185">Reference proteome</keyword>
<gene>
    <name evidence="9" type="ORF">EDD59_11731</name>
</gene>
<accession>A0A4R3K3V9</accession>
<name>A0A4R3K3V9_9FIRM</name>
<keyword evidence="2 7" id="KW-0813">Transport</keyword>
<evidence type="ECO:0000256" key="7">
    <source>
        <dbReference type="RuleBase" id="RU363032"/>
    </source>
</evidence>
<dbReference type="SUPFAM" id="SSF161098">
    <property type="entry name" value="MetI-like"/>
    <property type="match status" value="1"/>
</dbReference>
<dbReference type="PROSITE" id="PS50928">
    <property type="entry name" value="ABC_TM1"/>
    <property type="match status" value="1"/>
</dbReference>
<evidence type="ECO:0000313" key="9">
    <source>
        <dbReference type="EMBL" id="TCS77424.1"/>
    </source>
</evidence>
<dbReference type="InterPro" id="IPR000515">
    <property type="entry name" value="MetI-like"/>
</dbReference>
<comment type="similarity">
    <text evidence="7">Belongs to the binding-protein-dependent transport system permease family.</text>
</comment>
<feature type="transmembrane region" description="Helical" evidence="7">
    <location>
        <begin position="125"/>
        <end position="143"/>
    </location>
</feature>
<protein>
    <submittedName>
        <fullName evidence="9">Carbohydrate ABC transporter membrane protein 2 (CUT1 family)</fullName>
    </submittedName>
</protein>
<evidence type="ECO:0000256" key="1">
    <source>
        <dbReference type="ARBA" id="ARBA00004651"/>
    </source>
</evidence>
<dbReference type="CDD" id="cd06261">
    <property type="entry name" value="TM_PBP2"/>
    <property type="match status" value="1"/>
</dbReference>
<dbReference type="Proteomes" id="UP000295726">
    <property type="component" value="Unassembled WGS sequence"/>
</dbReference>
<keyword evidence="5 7" id="KW-1133">Transmembrane helix</keyword>
<dbReference type="Gene3D" id="1.10.3720.10">
    <property type="entry name" value="MetI-like"/>
    <property type="match status" value="1"/>
</dbReference>
<feature type="domain" description="ABC transmembrane type-1" evidence="8">
    <location>
        <begin position="12"/>
        <end position="205"/>
    </location>
</feature>
<feature type="transmembrane region" description="Helical" evidence="7">
    <location>
        <begin position="199"/>
        <end position="218"/>
    </location>
</feature>
<organism evidence="9 10">
    <name type="scientific">Muricomes intestini</name>
    <dbReference type="NCBI Taxonomy" id="1796634"/>
    <lineage>
        <taxon>Bacteria</taxon>
        <taxon>Bacillati</taxon>
        <taxon>Bacillota</taxon>
        <taxon>Clostridia</taxon>
        <taxon>Lachnospirales</taxon>
        <taxon>Lachnospiraceae</taxon>
        <taxon>Muricomes</taxon>
    </lineage>
</organism>
<dbReference type="PANTHER" id="PTHR43744:SF9">
    <property type="entry name" value="POLYGALACTURONAN_RHAMNOGALACTURONAN TRANSPORT SYSTEM PERMEASE PROTEIN YTCP"/>
    <property type="match status" value="1"/>
</dbReference>
<proteinExistence type="inferred from homology"/>
<keyword evidence="6 7" id="KW-0472">Membrane</keyword>
<dbReference type="AlphaFoldDB" id="A0A4R3K3V9"/>
<comment type="caution">
    <text evidence="9">The sequence shown here is derived from an EMBL/GenBank/DDBJ whole genome shotgun (WGS) entry which is preliminary data.</text>
</comment>
<dbReference type="RefSeq" id="WP_334160060.1">
    <property type="nucleotide sequence ID" value="NZ_DAITGU010000104.1"/>
</dbReference>
<evidence type="ECO:0000256" key="5">
    <source>
        <dbReference type="ARBA" id="ARBA00022989"/>
    </source>
</evidence>
<dbReference type="EMBL" id="SLZZ01000017">
    <property type="protein sequence ID" value="TCS77424.1"/>
    <property type="molecule type" value="Genomic_DNA"/>
</dbReference>
<dbReference type="GO" id="GO:0055085">
    <property type="term" value="P:transmembrane transport"/>
    <property type="evidence" value="ECO:0007669"/>
    <property type="project" value="InterPro"/>
</dbReference>
<dbReference type="GO" id="GO:0005886">
    <property type="term" value="C:plasma membrane"/>
    <property type="evidence" value="ECO:0007669"/>
    <property type="project" value="UniProtKB-SubCell"/>
</dbReference>
<evidence type="ECO:0000313" key="10">
    <source>
        <dbReference type="Proteomes" id="UP000295726"/>
    </source>
</evidence>